<evidence type="ECO:0000313" key="1">
    <source>
        <dbReference type="EMBL" id="MDN5204164.1"/>
    </source>
</evidence>
<name>A0ABT8KVI2_9BACT</name>
<dbReference type="EMBL" id="JAUJEA010000010">
    <property type="protein sequence ID" value="MDN5204164.1"/>
    <property type="molecule type" value="Genomic_DNA"/>
</dbReference>
<dbReference type="RefSeq" id="WP_346754188.1">
    <property type="nucleotide sequence ID" value="NZ_JAUJEA010000010.1"/>
</dbReference>
<dbReference type="Proteomes" id="UP001172082">
    <property type="component" value="Unassembled WGS sequence"/>
</dbReference>
<protein>
    <submittedName>
        <fullName evidence="1">Uncharacterized protein</fullName>
    </submittedName>
</protein>
<proteinExistence type="predicted"/>
<accession>A0ABT8KVI2</accession>
<comment type="caution">
    <text evidence="1">The sequence shown here is derived from an EMBL/GenBank/DDBJ whole genome shotgun (WGS) entry which is preliminary data.</text>
</comment>
<evidence type="ECO:0000313" key="2">
    <source>
        <dbReference type="Proteomes" id="UP001172082"/>
    </source>
</evidence>
<gene>
    <name evidence="1" type="ORF">QQ008_22415</name>
</gene>
<sequence>MTKKTIIEKFDQLPKEIVLKLIEEYPCGFADNLIRCEDENGKRISALPFETEEEYYLIRMSTSEAQRNFDDVRVLGPQDMINEENLSFGMDDGFSEFDEDTVDFGEEPFI</sequence>
<organism evidence="1 2">
    <name type="scientific">Splendidivirga corallicola</name>
    <dbReference type="NCBI Taxonomy" id="3051826"/>
    <lineage>
        <taxon>Bacteria</taxon>
        <taxon>Pseudomonadati</taxon>
        <taxon>Bacteroidota</taxon>
        <taxon>Cytophagia</taxon>
        <taxon>Cytophagales</taxon>
        <taxon>Splendidivirgaceae</taxon>
        <taxon>Splendidivirga</taxon>
    </lineage>
</organism>
<reference evidence="1" key="1">
    <citation type="submission" date="2023-06" db="EMBL/GenBank/DDBJ databases">
        <title>Genomic of Parafulvivirga corallium.</title>
        <authorList>
            <person name="Wang G."/>
        </authorList>
    </citation>
    <scope>NUCLEOTIDE SEQUENCE</scope>
    <source>
        <strain evidence="1">BMA10</strain>
    </source>
</reference>
<keyword evidence="2" id="KW-1185">Reference proteome</keyword>